<evidence type="ECO:0000256" key="1">
    <source>
        <dbReference type="ARBA" id="ARBA00005689"/>
    </source>
</evidence>
<feature type="domain" description="Alanine dehydrogenase/pyridine nucleotide transhydrogenase N-terminal" evidence="10">
    <location>
        <begin position="4"/>
        <end position="137"/>
    </location>
</feature>
<evidence type="ECO:0000259" key="9">
    <source>
        <dbReference type="SMART" id="SM01002"/>
    </source>
</evidence>
<dbReference type="RefSeq" id="WP_129024976.1">
    <property type="nucleotide sequence ID" value="NZ_SDHY01000001.1"/>
</dbReference>
<dbReference type="InterPro" id="IPR008141">
    <property type="entry name" value="Ala_DH"/>
</dbReference>
<dbReference type="GO" id="GO:0000286">
    <property type="term" value="F:alanine dehydrogenase activity"/>
    <property type="evidence" value="ECO:0007669"/>
    <property type="project" value="UniProtKB-UniRule"/>
</dbReference>
<feature type="binding site" evidence="8">
    <location>
        <begin position="298"/>
        <end position="301"/>
    </location>
    <ligand>
        <name>NAD(+)</name>
        <dbReference type="ChEBI" id="CHEBI:57540"/>
    </ligand>
</feature>
<feature type="binding site" evidence="8">
    <location>
        <position position="279"/>
    </location>
    <ligand>
        <name>NAD(+)</name>
        <dbReference type="ChEBI" id="CHEBI:57540"/>
    </ligand>
</feature>
<feature type="domain" description="Alanine dehydrogenase/pyridine nucleotide transhydrogenase NAD(H)-binding" evidence="9">
    <location>
        <begin position="149"/>
        <end position="297"/>
    </location>
</feature>
<comment type="caution">
    <text evidence="11">The sequence shown here is derived from an EMBL/GenBank/DDBJ whole genome shotgun (WGS) entry which is preliminary data.</text>
</comment>
<dbReference type="CDD" id="cd05305">
    <property type="entry name" value="L-AlaDH"/>
    <property type="match status" value="1"/>
</dbReference>
<dbReference type="SMART" id="SM01002">
    <property type="entry name" value="AlaDh_PNT_C"/>
    <property type="match status" value="1"/>
</dbReference>
<dbReference type="Gene3D" id="3.40.50.720">
    <property type="entry name" value="NAD(P)-binding Rossmann-like Domain"/>
    <property type="match status" value="2"/>
</dbReference>
<evidence type="ECO:0000256" key="8">
    <source>
        <dbReference type="PIRSR" id="PIRSR000183-3"/>
    </source>
</evidence>
<dbReference type="PANTHER" id="PTHR42795:SF1">
    <property type="entry name" value="ALANINE DEHYDROGENASE"/>
    <property type="match status" value="1"/>
</dbReference>
<dbReference type="InterPro" id="IPR008143">
    <property type="entry name" value="Ala_DH/PNT_CS2"/>
</dbReference>
<dbReference type="InterPro" id="IPR007886">
    <property type="entry name" value="AlaDH/PNT_N"/>
</dbReference>
<evidence type="ECO:0000313" key="12">
    <source>
        <dbReference type="Proteomes" id="UP000289455"/>
    </source>
</evidence>
<feature type="binding site" evidence="8">
    <location>
        <position position="220"/>
    </location>
    <ligand>
        <name>NAD(+)</name>
        <dbReference type="ChEBI" id="CHEBI:57540"/>
    </ligand>
</feature>
<feature type="binding site" evidence="8">
    <location>
        <position position="203"/>
    </location>
    <ligand>
        <name>NAD(+)</name>
        <dbReference type="ChEBI" id="CHEBI:57540"/>
    </ligand>
</feature>
<dbReference type="FunFam" id="3.40.50.720:FF:000049">
    <property type="entry name" value="Alanine dehydrogenase"/>
    <property type="match status" value="1"/>
</dbReference>
<dbReference type="PANTHER" id="PTHR42795">
    <property type="entry name" value="ALANINE DEHYDROGENASE"/>
    <property type="match status" value="1"/>
</dbReference>
<dbReference type="SUPFAM" id="SSF51735">
    <property type="entry name" value="NAD(P)-binding Rossmann-fold domains"/>
    <property type="match status" value="1"/>
</dbReference>
<dbReference type="SUPFAM" id="SSF52283">
    <property type="entry name" value="Formate/glycerate dehydrogenase catalytic domain-like"/>
    <property type="match status" value="1"/>
</dbReference>
<feature type="active site" description="Proton donor/acceptor" evidence="6">
    <location>
        <position position="270"/>
    </location>
</feature>
<dbReference type="GO" id="GO:0042853">
    <property type="term" value="P:L-alanine catabolic process"/>
    <property type="evidence" value="ECO:0007669"/>
    <property type="project" value="InterPro"/>
</dbReference>
<dbReference type="EMBL" id="SDHY01000001">
    <property type="protein sequence ID" value="RXK52077.1"/>
    <property type="molecule type" value="Genomic_DNA"/>
</dbReference>
<evidence type="ECO:0000256" key="2">
    <source>
        <dbReference type="ARBA" id="ARBA00012897"/>
    </source>
</evidence>
<dbReference type="Pfam" id="PF05222">
    <property type="entry name" value="AlaDh_PNT_N"/>
    <property type="match status" value="1"/>
</dbReference>
<feature type="active site" description="Proton donor/acceptor" evidence="6">
    <location>
        <position position="96"/>
    </location>
</feature>
<dbReference type="GO" id="GO:0000166">
    <property type="term" value="F:nucleotide binding"/>
    <property type="evidence" value="ECO:0007669"/>
    <property type="project" value="UniProtKB-KW"/>
</dbReference>
<dbReference type="GO" id="GO:0005886">
    <property type="term" value="C:plasma membrane"/>
    <property type="evidence" value="ECO:0007669"/>
    <property type="project" value="TreeGrafter"/>
</dbReference>
<dbReference type="Pfam" id="PF01262">
    <property type="entry name" value="AlaDh_PNT_C"/>
    <property type="match status" value="1"/>
</dbReference>
<feature type="binding site" evidence="7">
    <location>
        <position position="15"/>
    </location>
    <ligand>
        <name>substrate</name>
    </ligand>
</feature>
<dbReference type="PROSITE" id="PS00837">
    <property type="entry name" value="ALADH_PNT_2"/>
    <property type="match status" value="1"/>
</dbReference>
<evidence type="ECO:0000256" key="7">
    <source>
        <dbReference type="PIRSR" id="PIRSR000183-2"/>
    </source>
</evidence>
<dbReference type="PIRSF" id="PIRSF000183">
    <property type="entry name" value="Alanine_dh"/>
    <property type="match status" value="1"/>
</dbReference>
<gene>
    <name evidence="11" type="primary">ald</name>
    <name evidence="11" type="ORF">ESB04_00015</name>
</gene>
<evidence type="ECO:0000259" key="10">
    <source>
        <dbReference type="SMART" id="SM01003"/>
    </source>
</evidence>
<dbReference type="SMART" id="SM01003">
    <property type="entry name" value="AlaDh_PNT_N"/>
    <property type="match status" value="1"/>
</dbReference>
<feature type="binding site" evidence="7">
    <location>
        <position position="75"/>
    </location>
    <ligand>
        <name>substrate</name>
    </ligand>
</feature>
<accession>A0A4Q1C1Q9</accession>
<protein>
    <recommendedName>
        <fullName evidence="2 5">Alanine dehydrogenase</fullName>
        <ecNumber evidence="2 5">1.4.1.1</ecNumber>
    </recommendedName>
</protein>
<dbReference type="AlphaFoldDB" id="A0A4Q1C1Q9"/>
<keyword evidence="8" id="KW-0547">Nucleotide-binding</keyword>
<keyword evidence="12" id="KW-1185">Reference proteome</keyword>
<dbReference type="NCBIfam" id="TIGR00518">
    <property type="entry name" value="alaDH"/>
    <property type="match status" value="1"/>
</dbReference>
<feature type="binding site" evidence="8">
    <location>
        <begin position="239"/>
        <end position="240"/>
    </location>
    <ligand>
        <name>NAD(+)</name>
        <dbReference type="ChEBI" id="CHEBI:57540"/>
    </ligand>
</feature>
<organism evidence="11 12">
    <name type="scientific">Aquirufa rosea</name>
    <dbReference type="NCBI Taxonomy" id="2509241"/>
    <lineage>
        <taxon>Bacteria</taxon>
        <taxon>Pseudomonadati</taxon>
        <taxon>Bacteroidota</taxon>
        <taxon>Cytophagia</taxon>
        <taxon>Cytophagales</taxon>
        <taxon>Flectobacillaceae</taxon>
        <taxon>Aquirufa</taxon>
    </lineage>
</organism>
<feature type="binding site" evidence="8">
    <location>
        <position position="134"/>
    </location>
    <ligand>
        <name>NAD(+)</name>
        <dbReference type="ChEBI" id="CHEBI:57540"/>
    </ligand>
</feature>
<keyword evidence="3 5" id="KW-0560">Oxidoreductase</keyword>
<comment type="catalytic activity">
    <reaction evidence="5">
        <text>L-alanine + NAD(+) + H2O = pyruvate + NH4(+) + NADH + H(+)</text>
        <dbReference type="Rhea" id="RHEA:18405"/>
        <dbReference type="ChEBI" id="CHEBI:15361"/>
        <dbReference type="ChEBI" id="CHEBI:15377"/>
        <dbReference type="ChEBI" id="CHEBI:15378"/>
        <dbReference type="ChEBI" id="CHEBI:28938"/>
        <dbReference type="ChEBI" id="CHEBI:57540"/>
        <dbReference type="ChEBI" id="CHEBI:57945"/>
        <dbReference type="ChEBI" id="CHEBI:57972"/>
        <dbReference type="EC" id="1.4.1.1"/>
    </reaction>
</comment>
<dbReference type="InterPro" id="IPR007698">
    <property type="entry name" value="AlaDH/PNT_NAD(H)-bd"/>
</dbReference>
<name>A0A4Q1C1Q9_9BACT</name>
<evidence type="ECO:0000256" key="4">
    <source>
        <dbReference type="ARBA" id="ARBA00023027"/>
    </source>
</evidence>
<comment type="similarity">
    <text evidence="1 5">Belongs to the AlaDH/PNT family.</text>
</comment>
<evidence type="ECO:0000313" key="11">
    <source>
        <dbReference type="EMBL" id="RXK52077.1"/>
    </source>
</evidence>
<keyword evidence="4 5" id="KW-0520">NAD</keyword>
<feature type="binding site" evidence="8">
    <location>
        <begin position="267"/>
        <end position="270"/>
    </location>
    <ligand>
        <name>NAD(+)</name>
        <dbReference type="ChEBI" id="CHEBI:57540"/>
    </ligand>
</feature>
<evidence type="ECO:0000256" key="6">
    <source>
        <dbReference type="PIRSR" id="PIRSR000183-1"/>
    </source>
</evidence>
<dbReference type="EC" id="1.4.1.1" evidence="2 5"/>
<sequence>MIIGVPKEIKNQEFRVGLTPAGVLSLVAQGHQVFVQSQAGLGSGFSDEQYVQTGAQILHDAASVYSQSQMIVKVKEPLAQEFPLIQPGQILFTYFHFAASKELTQAMLDSKAICIAYETVELEDRSLPLLIPMSEVAGRMSVQVGAYFLGKAQGGKGKMLGGVPGVKPANVLILGGGVVGTQAAKMAAGLGANVTILDTNLSRLRYLEDVLPANVSTKFSTQLAIQEEIVQADLIIGAVLLPGAKAPHLIRREDLKRMSPGTVLVDVAVDQGGCMETCRPTTHEDPVYEIDGILHYCVANMPGAVPQTSTLALTQATLPYIHLIAKEGWSAACSANQALAKGLTIYEGKLQSPGLAVLFNL</sequence>
<evidence type="ECO:0000256" key="5">
    <source>
        <dbReference type="PIRNR" id="PIRNR000183"/>
    </source>
</evidence>
<dbReference type="OrthoDB" id="9804592at2"/>
<proteinExistence type="inferred from homology"/>
<evidence type="ECO:0000256" key="3">
    <source>
        <dbReference type="ARBA" id="ARBA00023002"/>
    </source>
</evidence>
<feature type="binding site" evidence="8">
    <location>
        <position position="198"/>
    </location>
    <ligand>
        <name>NAD(+)</name>
        <dbReference type="ChEBI" id="CHEBI:57540"/>
    </ligand>
</feature>
<dbReference type="InterPro" id="IPR036291">
    <property type="entry name" value="NAD(P)-bd_dom_sf"/>
</dbReference>
<reference evidence="11 12" key="1">
    <citation type="submission" date="2019-01" db="EMBL/GenBank/DDBJ databases">
        <title>Cytophagaceae bacterium strain CAR-16.</title>
        <authorList>
            <person name="Chen W.-M."/>
        </authorList>
    </citation>
    <scope>NUCLEOTIDE SEQUENCE [LARGE SCALE GENOMIC DNA]</scope>
    <source>
        <strain evidence="11 12">CAR-16</strain>
    </source>
</reference>
<dbReference type="Proteomes" id="UP000289455">
    <property type="component" value="Unassembled WGS sequence"/>
</dbReference>